<proteinExistence type="inferred from homology"/>
<dbReference type="Pfam" id="PF16124">
    <property type="entry name" value="RecQ_Zn_bind"/>
    <property type="match status" value="1"/>
</dbReference>
<reference evidence="5 6" key="1">
    <citation type="submission" date="2019-08" db="EMBL/GenBank/DDBJ databases">
        <title>Draft genome sequences of two oriental melons (Cucumis melo L. var makuwa).</title>
        <authorList>
            <person name="Kwon S.-Y."/>
        </authorList>
    </citation>
    <scope>NUCLEOTIDE SEQUENCE [LARGE SCALE GENOMIC DNA]</scope>
    <source>
        <strain evidence="6">cv. SW 3</strain>
        <tissue evidence="5">Leaf</tissue>
    </source>
</reference>
<dbReference type="Proteomes" id="UP000321393">
    <property type="component" value="Unassembled WGS sequence"/>
</dbReference>
<evidence type="ECO:0000259" key="4">
    <source>
        <dbReference type="PROSITE" id="PS51194"/>
    </source>
</evidence>
<organism evidence="5 6">
    <name type="scientific">Cucumis melo var. makuwa</name>
    <name type="common">Oriental melon</name>
    <dbReference type="NCBI Taxonomy" id="1194695"/>
    <lineage>
        <taxon>Eukaryota</taxon>
        <taxon>Viridiplantae</taxon>
        <taxon>Streptophyta</taxon>
        <taxon>Embryophyta</taxon>
        <taxon>Tracheophyta</taxon>
        <taxon>Spermatophyta</taxon>
        <taxon>Magnoliopsida</taxon>
        <taxon>eudicotyledons</taxon>
        <taxon>Gunneridae</taxon>
        <taxon>Pentapetalae</taxon>
        <taxon>rosids</taxon>
        <taxon>fabids</taxon>
        <taxon>Cucurbitales</taxon>
        <taxon>Cucurbitaceae</taxon>
        <taxon>Benincaseae</taxon>
        <taxon>Cucumis</taxon>
    </lineage>
</organism>
<sequence>MDPAQRSFVQKQWSKDEINIISATVAFGMVGINKPNVRFVIHHSLPKSIEGYHQECGRAGRDGMPSSRVLYYSYSDYIRVKHMISQGATEQSPLVSYCENDVDCRRLLQLVHFGEKFDPGIARKHKPRSLPLGGDKPCSSLPAPSVFTPSFSSTTTTCRLRGE</sequence>
<protein>
    <recommendedName>
        <fullName evidence="3">DNA 3'-5' helicase</fullName>
        <ecNumber evidence="3">5.6.2.4</ecNumber>
    </recommendedName>
</protein>
<dbReference type="OrthoDB" id="10261556at2759"/>
<dbReference type="GO" id="GO:0005737">
    <property type="term" value="C:cytoplasm"/>
    <property type="evidence" value="ECO:0007669"/>
    <property type="project" value="TreeGrafter"/>
</dbReference>
<dbReference type="AlphaFoldDB" id="A0A5A7T6V6"/>
<keyword evidence="5" id="KW-0067">ATP-binding</keyword>
<keyword evidence="5" id="KW-0547">Nucleotide-binding</keyword>
<dbReference type="SUPFAM" id="SSF52540">
    <property type="entry name" value="P-loop containing nucleoside triphosphate hydrolases"/>
    <property type="match status" value="1"/>
</dbReference>
<dbReference type="PANTHER" id="PTHR13710:SF156">
    <property type="entry name" value="ATP-DEPENDENT DNA HELICASE Q-LIKE 4B"/>
    <property type="match status" value="1"/>
</dbReference>
<dbReference type="Pfam" id="PF00271">
    <property type="entry name" value="Helicase_C"/>
    <property type="match status" value="1"/>
</dbReference>
<dbReference type="GO" id="GO:0005634">
    <property type="term" value="C:nucleus"/>
    <property type="evidence" value="ECO:0007669"/>
    <property type="project" value="TreeGrafter"/>
</dbReference>
<dbReference type="PROSITE" id="PS51194">
    <property type="entry name" value="HELICASE_CTER"/>
    <property type="match status" value="1"/>
</dbReference>
<name>A0A5A7T6V6_CUCMM</name>
<dbReference type="InterPro" id="IPR032284">
    <property type="entry name" value="RecQ_Zn-bd"/>
</dbReference>
<dbReference type="InterPro" id="IPR027417">
    <property type="entry name" value="P-loop_NTPase"/>
</dbReference>
<dbReference type="InterPro" id="IPR001650">
    <property type="entry name" value="Helicase_C-like"/>
</dbReference>
<evidence type="ECO:0000313" key="5">
    <source>
        <dbReference type="EMBL" id="KAA0038980.1"/>
    </source>
</evidence>
<gene>
    <name evidence="5" type="ORF">E6C27_scaffold84G00610</name>
</gene>
<dbReference type="GO" id="GO:0009378">
    <property type="term" value="F:four-way junction helicase activity"/>
    <property type="evidence" value="ECO:0007669"/>
    <property type="project" value="TreeGrafter"/>
</dbReference>
<feature type="domain" description="Helicase C-terminal" evidence="4">
    <location>
        <begin position="1"/>
        <end position="103"/>
    </location>
</feature>
<dbReference type="GO" id="GO:0000724">
    <property type="term" value="P:double-strand break repair via homologous recombination"/>
    <property type="evidence" value="ECO:0007669"/>
    <property type="project" value="TreeGrafter"/>
</dbReference>
<dbReference type="GO" id="GO:0005694">
    <property type="term" value="C:chromosome"/>
    <property type="evidence" value="ECO:0007669"/>
    <property type="project" value="TreeGrafter"/>
</dbReference>
<comment type="catalytic activity">
    <reaction evidence="2">
        <text>Couples ATP hydrolysis with the unwinding of duplex DNA by translocating in the 3'-5' direction.</text>
        <dbReference type="EC" id="5.6.2.4"/>
    </reaction>
</comment>
<keyword evidence="5" id="KW-0378">Hydrolase</keyword>
<dbReference type="EMBL" id="SSTE01018486">
    <property type="protein sequence ID" value="KAA0038980.1"/>
    <property type="molecule type" value="Genomic_DNA"/>
</dbReference>
<evidence type="ECO:0000256" key="3">
    <source>
        <dbReference type="ARBA" id="ARBA00034808"/>
    </source>
</evidence>
<dbReference type="EC" id="5.6.2.4" evidence="3"/>
<comment type="caution">
    <text evidence="5">The sequence shown here is derived from an EMBL/GenBank/DDBJ whole genome shotgun (WGS) entry which is preliminary data.</text>
</comment>
<evidence type="ECO:0000313" key="6">
    <source>
        <dbReference type="Proteomes" id="UP000321393"/>
    </source>
</evidence>
<accession>A0A5A7T6V6</accession>
<dbReference type="SMART" id="SM00490">
    <property type="entry name" value="HELICc"/>
    <property type="match status" value="1"/>
</dbReference>
<dbReference type="GO" id="GO:0043138">
    <property type="term" value="F:3'-5' DNA helicase activity"/>
    <property type="evidence" value="ECO:0007669"/>
    <property type="project" value="UniProtKB-EC"/>
</dbReference>
<dbReference type="PANTHER" id="PTHR13710">
    <property type="entry name" value="DNA HELICASE RECQ FAMILY MEMBER"/>
    <property type="match status" value="1"/>
</dbReference>
<evidence type="ECO:0000256" key="2">
    <source>
        <dbReference type="ARBA" id="ARBA00034617"/>
    </source>
</evidence>
<keyword evidence="5" id="KW-0347">Helicase</keyword>
<comment type="similarity">
    <text evidence="1">Belongs to the helicase family. RecQ subfamily.</text>
</comment>
<evidence type="ECO:0000256" key="1">
    <source>
        <dbReference type="ARBA" id="ARBA00005446"/>
    </source>
</evidence>
<dbReference type="Gene3D" id="3.40.50.300">
    <property type="entry name" value="P-loop containing nucleotide triphosphate hydrolases"/>
    <property type="match status" value="1"/>
</dbReference>
<dbReference type="STRING" id="1194695.A0A5A7T6V6"/>